<feature type="compositionally biased region" description="Polar residues" evidence="2">
    <location>
        <begin position="132"/>
        <end position="144"/>
    </location>
</feature>
<evidence type="ECO:0008006" key="5">
    <source>
        <dbReference type="Google" id="ProtNLM"/>
    </source>
</evidence>
<protein>
    <recommendedName>
        <fullName evidence="5">Spore germination protein GerPC</fullName>
    </recommendedName>
</protein>
<dbReference type="Pfam" id="PF10737">
    <property type="entry name" value="GerPC"/>
    <property type="match status" value="1"/>
</dbReference>
<keyword evidence="4" id="KW-1185">Reference proteome</keyword>
<proteinExistence type="predicted"/>
<name>A0ABR5AK84_9BACL</name>
<evidence type="ECO:0000313" key="4">
    <source>
        <dbReference type="Proteomes" id="UP000031967"/>
    </source>
</evidence>
<dbReference type="InterPro" id="IPR019673">
    <property type="entry name" value="Spore_germination_GerPC"/>
</dbReference>
<evidence type="ECO:0000256" key="2">
    <source>
        <dbReference type="SAM" id="MobiDB-lite"/>
    </source>
</evidence>
<evidence type="ECO:0000256" key="1">
    <source>
        <dbReference type="SAM" id="Coils"/>
    </source>
</evidence>
<reference evidence="3 4" key="1">
    <citation type="submission" date="2014-12" db="EMBL/GenBank/DDBJ databases">
        <title>Draft genome sequence of Paenibacillus kamchatkensis strain B-2647.</title>
        <authorList>
            <person name="Karlyshev A.V."/>
            <person name="Kudryashova E.B."/>
        </authorList>
    </citation>
    <scope>NUCLEOTIDE SEQUENCE [LARGE SCALE GENOMIC DNA]</scope>
    <source>
        <strain evidence="3 4">VKM B-2647</strain>
    </source>
</reference>
<feature type="coiled-coil region" evidence="1">
    <location>
        <begin position="10"/>
        <end position="44"/>
    </location>
</feature>
<gene>
    <name evidence="3" type="ORF">SD70_07365</name>
</gene>
<feature type="region of interest" description="Disordered" evidence="2">
    <location>
        <begin position="78"/>
        <end position="144"/>
    </location>
</feature>
<organism evidence="3 4">
    <name type="scientific">Gordoniibacillus kamchatkensis</name>
    <dbReference type="NCBI Taxonomy" id="1590651"/>
    <lineage>
        <taxon>Bacteria</taxon>
        <taxon>Bacillati</taxon>
        <taxon>Bacillota</taxon>
        <taxon>Bacilli</taxon>
        <taxon>Bacillales</taxon>
        <taxon>Paenibacillaceae</taxon>
        <taxon>Gordoniibacillus</taxon>
    </lineage>
</organism>
<comment type="caution">
    <text evidence="3">The sequence shown here is derived from an EMBL/GenBank/DDBJ whole genome shotgun (WGS) entry which is preliminary data.</text>
</comment>
<keyword evidence="1" id="KW-0175">Coiled coil</keyword>
<dbReference type="EMBL" id="JXAK01000009">
    <property type="protein sequence ID" value="KIL41447.1"/>
    <property type="molecule type" value="Genomic_DNA"/>
</dbReference>
<evidence type="ECO:0000313" key="3">
    <source>
        <dbReference type="EMBL" id="KIL41447.1"/>
    </source>
</evidence>
<sequence length="144" mass="16463">MIPWFGKRKTRQDQQQINDLEARLRELSHQISRMENALDRLADQTPRITIETVHIHQPVLEKMEYRLDRLDIETLSGALNLGNNFGVKPNLDSSKEQARPKPDHSQATPPNRSKESDATPPVRPARDGEASFSRTPSGFRLTQK</sequence>
<dbReference type="Proteomes" id="UP000031967">
    <property type="component" value="Unassembled WGS sequence"/>
</dbReference>
<feature type="compositionally biased region" description="Basic and acidic residues" evidence="2">
    <location>
        <begin position="93"/>
        <end position="104"/>
    </location>
</feature>
<accession>A0ABR5AK84</accession>
<dbReference type="RefSeq" id="WP_041046959.1">
    <property type="nucleotide sequence ID" value="NZ_JXAK01000009.1"/>
</dbReference>